<keyword evidence="1" id="KW-0812">Transmembrane</keyword>
<feature type="transmembrane region" description="Helical" evidence="1">
    <location>
        <begin position="129"/>
        <end position="150"/>
    </location>
</feature>
<organism evidence="2 3">
    <name type="scientific">Leifsonia stereocauli</name>
    <dbReference type="NCBI Taxonomy" id="3134136"/>
    <lineage>
        <taxon>Bacteria</taxon>
        <taxon>Bacillati</taxon>
        <taxon>Actinomycetota</taxon>
        <taxon>Actinomycetes</taxon>
        <taxon>Micrococcales</taxon>
        <taxon>Microbacteriaceae</taxon>
        <taxon>Leifsonia</taxon>
    </lineage>
</organism>
<sequence length="153" mass="16261">MYIALVLAQTLVLPLVSGFIQLVVAGGDPLVVFGIWWAFWGVGTRLFVAGISQLANPGRTTKGILGIEDESAELVVHELGFANLCLGFVALFAPFVPDWGILGALPGAIYLGLAGFRHIPKKGKNTDEVVVTWTDILVFVAVVAGIVRMVTLS</sequence>
<evidence type="ECO:0000313" key="3">
    <source>
        <dbReference type="Proteomes" id="UP001425155"/>
    </source>
</evidence>
<protein>
    <submittedName>
        <fullName evidence="2">Uncharacterized protein</fullName>
    </submittedName>
</protein>
<feature type="transmembrane region" description="Helical" evidence="1">
    <location>
        <begin position="74"/>
        <end position="93"/>
    </location>
</feature>
<evidence type="ECO:0000313" key="2">
    <source>
        <dbReference type="EMBL" id="MEN1947831.1"/>
    </source>
</evidence>
<dbReference type="RefSeq" id="WP_342115474.1">
    <property type="nucleotide sequence ID" value="NZ_JBCAUN010000003.1"/>
</dbReference>
<accession>A0ABU9W9I6</accession>
<keyword evidence="1" id="KW-1133">Transmembrane helix</keyword>
<dbReference type="EMBL" id="JBCLVG010000003">
    <property type="protein sequence ID" value="MEN1947831.1"/>
    <property type="molecule type" value="Genomic_DNA"/>
</dbReference>
<evidence type="ECO:0000256" key="1">
    <source>
        <dbReference type="SAM" id="Phobius"/>
    </source>
</evidence>
<feature type="transmembrane region" description="Helical" evidence="1">
    <location>
        <begin position="99"/>
        <end position="117"/>
    </location>
</feature>
<comment type="caution">
    <text evidence="2">The sequence shown here is derived from an EMBL/GenBank/DDBJ whole genome shotgun (WGS) entry which is preliminary data.</text>
</comment>
<reference evidence="2 3" key="1">
    <citation type="submission" date="2024-03" db="EMBL/GenBank/DDBJ databases">
        <title>YIM 134122 draft genome.</title>
        <authorList>
            <person name="Zuo S."/>
            <person name="Xiong L."/>
        </authorList>
    </citation>
    <scope>NUCLEOTIDE SEQUENCE [LARGE SCALE GENOMIC DNA]</scope>
    <source>
        <strain evidence="2 3">YIM 134122</strain>
    </source>
</reference>
<keyword evidence="1" id="KW-0472">Membrane</keyword>
<name>A0ABU9W9I6_9MICO</name>
<gene>
    <name evidence="2" type="ORF">WJX64_14835</name>
</gene>
<keyword evidence="3" id="KW-1185">Reference proteome</keyword>
<proteinExistence type="predicted"/>
<dbReference type="Proteomes" id="UP001425155">
    <property type="component" value="Unassembled WGS sequence"/>
</dbReference>
<feature type="transmembrane region" description="Helical" evidence="1">
    <location>
        <begin position="35"/>
        <end position="54"/>
    </location>
</feature>